<dbReference type="RefSeq" id="XP_044304215.1">
    <property type="nucleotide sequence ID" value="XM_044448280.1"/>
</dbReference>
<dbReference type="PANTHER" id="PTHR12137">
    <property type="entry name" value="CARBOHYDRATE SULFOTRANSFERASE"/>
    <property type="match status" value="1"/>
</dbReference>
<keyword evidence="3 11" id="KW-0808">Transferase</keyword>
<evidence type="ECO:0000256" key="6">
    <source>
        <dbReference type="ARBA" id="ARBA00022989"/>
    </source>
</evidence>
<dbReference type="GO" id="GO:0008146">
    <property type="term" value="F:sulfotransferase activity"/>
    <property type="evidence" value="ECO:0007669"/>
    <property type="project" value="InterPro"/>
</dbReference>
<organism evidence="12 13">
    <name type="scientific">Varanus komodoensis</name>
    <name type="common">Komodo dragon</name>
    <dbReference type="NCBI Taxonomy" id="61221"/>
    <lineage>
        <taxon>Eukaryota</taxon>
        <taxon>Metazoa</taxon>
        <taxon>Chordata</taxon>
        <taxon>Craniata</taxon>
        <taxon>Vertebrata</taxon>
        <taxon>Euteleostomi</taxon>
        <taxon>Lepidosauria</taxon>
        <taxon>Squamata</taxon>
        <taxon>Bifurcata</taxon>
        <taxon>Unidentata</taxon>
        <taxon>Episquamata</taxon>
        <taxon>Toxicofera</taxon>
        <taxon>Anguimorpha</taxon>
        <taxon>Paleoanguimorpha</taxon>
        <taxon>Varanoidea</taxon>
        <taxon>Varanidae</taxon>
        <taxon>Varanus</taxon>
    </lineage>
</organism>
<dbReference type="AlphaFoldDB" id="A0A8D2LW61"/>
<dbReference type="Pfam" id="PF03567">
    <property type="entry name" value="Sulfotransfer_2"/>
    <property type="match status" value="1"/>
</dbReference>
<keyword evidence="10 11" id="KW-0119">Carbohydrate metabolism</keyword>
<dbReference type="InterPro" id="IPR005331">
    <property type="entry name" value="Sulfotransferase"/>
</dbReference>
<feature type="transmembrane region" description="Helical" evidence="11">
    <location>
        <begin position="7"/>
        <end position="26"/>
    </location>
</feature>
<keyword evidence="7 11" id="KW-0333">Golgi apparatus</keyword>
<dbReference type="InterPro" id="IPR018011">
    <property type="entry name" value="Carb_sulfotrans_8-10"/>
</dbReference>
<keyword evidence="9 11" id="KW-0325">Glycoprotein</keyword>
<evidence type="ECO:0000256" key="11">
    <source>
        <dbReference type="RuleBase" id="RU364020"/>
    </source>
</evidence>
<dbReference type="Proteomes" id="UP000694545">
    <property type="component" value="Unplaced"/>
</dbReference>
<reference evidence="12" key="1">
    <citation type="submission" date="2025-08" db="UniProtKB">
        <authorList>
            <consortium name="Ensembl"/>
        </authorList>
    </citation>
    <scope>IDENTIFICATION</scope>
</reference>
<dbReference type="KEGG" id="vko:123032411"/>
<dbReference type="GO" id="GO:0016051">
    <property type="term" value="P:carbohydrate biosynthetic process"/>
    <property type="evidence" value="ECO:0007669"/>
    <property type="project" value="InterPro"/>
</dbReference>
<evidence type="ECO:0000256" key="4">
    <source>
        <dbReference type="ARBA" id="ARBA00022692"/>
    </source>
</evidence>
<evidence type="ECO:0000256" key="2">
    <source>
        <dbReference type="ARBA" id="ARBA00006339"/>
    </source>
</evidence>
<evidence type="ECO:0000256" key="5">
    <source>
        <dbReference type="ARBA" id="ARBA00022968"/>
    </source>
</evidence>
<gene>
    <name evidence="12" type="primary">LOC123032411</name>
</gene>
<dbReference type="GeneID" id="123032411"/>
<comment type="similarity">
    <text evidence="2 11">Belongs to the sulfotransferase 2 family.</text>
</comment>
<name>A0A8D2LW61_VARKO</name>
<keyword evidence="6 11" id="KW-1133">Transmembrane helix</keyword>
<evidence type="ECO:0000256" key="3">
    <source>
        <dbReference type="ARBA" id="ARBA00022679"/>
    </source>
</evidence>
<dbReference type="OrthoDB" id="9896530at2759"/>
<evidence type="ECO:0000256" key="7">
    <source>
        <dbReference type="ARBA" id="ARBA00023034"/>
    </source>
</evidence>
<evidence type="ECO:0000313" key="12">
    <source>
        <dbReference type="Ensembl" id="ENSVKKP00000027681.1"/>
    </source>
</evidence>
<evidence type="ECO:0000256" key="1">
    <source>
        <dbReference type="ARBA" id="ARBA00004323"/>
    </source>
</evidence>
<dbReference type="Ensembl" id="ENSVKKT00000028349.1">
    <property type="protein sequence ID" value="ENSVKKP00000027681.1"/>
    <property type="gene ID" value="ENSVKKG00000017975.1"/>
</dbReference>
<reference evidence="12" key="2">
    <citation type="submission" date="2025-09" db="UniProtKB">
        <authorList>
            <consortium name="Ensembl"/>
        </authorList>
    </citation>
    <scope>IDENTIFICATION</scope>
</reference>
<proteinExistence type="inferred from homology"/>
<keyword evidence="5 11" id="KW-0735">Signal-anchor</keyword>
<dbReference type="OMA" id="LISAYMH"/>
<protein>
    <recommendedName>
        <fullName evidence="11">Carbohydrate sulfotransferase</fullName>
        <ecNumber evidence="11">2.8.2.-</ecNumber>
    </recommendedName>
</protein>
<evidence type="ECO:0000256" key="10">
    <source>
        <dbReference type="ARBA" id="ARBA00023277"/>
    </source>
</evidence>
<evidence type="ECO:0000256" key="8">
    <source>
        <dbReference type="ARBA" id="ARBA00023136"/>
    </source>
</evidence>
<dbReference type="PANTHER" id="PTHR12137:SF64">
    <property type="entry name" value="CARBOHYDRATE SULFOTRANSFERASE"/>
    <property type="match status" value="1"/>
</dbReference>
<dbReference type="GO" id="GO:0000139">
    <property type="term" value="C:Golgi membrane"/>
    <property type="evidence" value="ECO:0007669"/>
    <property type="project" value="UniProtKB-SubCell"/>
</dbReference>
<accession>A0A8D2LW61</accession>
<evidence type="ECO:0000313" key="13">
    <source>
        <dbReference type="Proteomes" id="UP000694545"/>
    </source>
</evidence>
<keyword evidence="4 11" id="KW-0812">Transmembrane</keyword>
<keyword evidence="8 11" id="KW-0472">Membrane</keyword>
<comment type="subcellular location">
    <subcellularLocation>
        <location evidence="1 11">Golgi apparatus membrane</location>
        <topology evidence="1 11">Single-pass type II membrane protein</topology>
    </subcellularLocation>
</comment>
<sequence length="306" mass="35497">MQFLTRVCIFASLGFISLLWWSHLLWRPTRHGQGNLIIKDEGVHFPYKFDTLLHIQQSRKKMLRSFCSKNHKIVTLPPSQEETSQLLSFIAVNNKLHFLYCKIPGTGVKGWEQLLEMLEEKGVTPPMPIPYHQLFGTQKSLRDYNLSSMENMLKSYTKVMFIREPFQRLISAYLHGLAKGVTFQEFIQNILSRGSMNASAEWAPLVNLCHPCLVQYDYIIMFGSLGSEVQHLLLRAGVAGNLQIPVFKNSKSPWAYRWSEEQMLSKLSLMERTQLCHFFQSDFAAFHFPSSLLWYYTCVPRSNSME</sequence>
<keyword evidence="13" id="KW-1185">Reference proteome</keyword>
<evidence type="ECO:0000256" key="9">
    <source>
        <dbReference type="ARBA" id="ARBA00023180"/>
    </source>
</evidence>
<dbReference type="GO" id="GO:0050655">
    <property type="term" value="P:dermatan sulfate proteoglycan metabolic process"/>
    <property type="evidence" value="ECO:0007669"/>
    <property type="project" value="TreeGrafter"/>
</dbReference>
<dbReference type="EC" id="2.8.2.-" evidence="11"/>